<dbReference type="NCBIfam" id="NF008692">
    <property type="entry name" value="PRK11713.1-5"/>
    <property type="match status" value="1"/>
</dbReference>
<protein>
    <recommendedName>
        <fullName evidence="4 12">Ribosomal RNA small subunit methyltransferase E</fullName>
        <ecNumber evidence="3 12">2.1.1.193</ecNumber>
    </recommendedName>
</protein>
<evidence type="ECO:0000256" key="6">
    <source>
        <dbReference type="ARBA" id="ARBA00022552"/>
    </source>
</evidence>
<dbReference type="GO" id="GO:0070042">
    <property type="term" value="F:rRNA (uridine-N3-)-methyltransferase activity"/>
    <property type="evidence" value="ECO:0007669"/>
    <property type="project" value="TreeGrafter"/>
</dbReference>
<evidence type="ECO:0000256" key="4">
    <source>
        <dbReference type="ARBA" id="ARBA00013673"/>
    </source>
</evidence>
<proteinExistence type="inferred from homology"/>
<dbReference type="InterPro" id="IPR006700">
    <property type="entry name" value="RsmE"/>
</dbReference>
<dbReference type="InterPro" id="IPR029028">
    <property type="entry name" value="Alpha/beta_knot_MTases"/>
</dbReference>
<dbReference type="PANTHER" id="PTHR30027:SF3">
    <property type="entry name" value="16S RRNA (URACIL(1498)-N(3))-METHYLTRANSFERASE"/>
    <property type="match status" value="1"/>
</dbReference>
<dbReference type="CDD" id="cd18084">
    <property type="entry name" value="RsmE-like"/>
    <property type="match status" value="1"/>
</dbReference>
<evidence type="ECO:0000256" key="11">
    <source>
        <dbReference type="ARBA" id="ARBA00047944"/>
    </source>
</evidence>
<dbReference type="EC" id="2.1.1.193" evidence="3 12"/>
<dbReference type="EMBL" id="CP003093">
    <property type="protein sequence ID" value="AER55717.1"/>
    <property type="molecule type" value="Genomic_DNA"/>
</dbReference>
<comment type="subcellular location">
    <subcellularLocation>
        <location evidence="1 12">Cytoplasm</location>
    </subcellularLocation>
</comment>
<dbReference type="KEGG" id="psd:DSC_05330"/>
<evidence type="ECO:0000256" key="1">
    <source>
        <dbReference type="ARBA" id="ARBA00004496"/>
    </source>
</evidence>
<dbReference type="GO" id="GO:0005737">
    <property type="term" value="C:cytoplasm"/>
    <property type="evidence" value="ECO:0007669"/>
    <property type="project" value="UniProtKB-SubCell"/>
</dbReference>
<dbReference type="InterPro" id="IPR015947">
    <property type="entry name" value="PUA-like_sf"/>
</dbReference>
<sequence>MHRRAHAGRNPQASASIFKGYCVRLTRVHVEGALVPGSEIALPEDAAAHLARVLRLRQGDACVLFNGDGHDYHAQLLRIDRREVVAAVTGARAVDTESPLHITLLQGIARGEKMDLILQKATELGVAALLPVDSERSEVRLTGERLHKRLAHWRGVVVAACEQSGRAQVPQVAEPQALLAAAAALPADSLRLLLDPQGTHALKMLAAPTSGQVVIAIGPEGGWSPRDRKALETHRFQGLRLGPRVLRTETAGLAAIAAVQALLGDL</sequence>
<evidence type="ECO:0000259" key="13">
    <source>
        <dbReference type="Pfam" id="PF04452"/>
    </source>
</evidence>
<keyword evidence="7 12" id="KW-0489">Methyltransferase</keyword>
<keyword evidence="5 12" id="KW-0963">Cytoplasm</keyword>
<dbReference type="InterPro" id="IPR046887">
    <property type="entry name" value="RsmE_PUA-like"/>
</dbReference>
<evidence type="ECO:0000256" key="7">
    <source>
        <dbReference type="ARBA" id="ARBA00022603"/>
    </source>
</evidence>
<evidence type="ECO:0000256" key="12">
    <source>
        <dbReference type="PIRNR" id="PIRNR015601"/>
    </source>
</evidence>
<reference evidence="15 16" key="1">
    <citation type="journal article" date="2012" name="J. Bacteriol.">
        <title>Complete Genome Sequence of the BTEX-Degrading Bacterium Pseudoxanthomonas spadix BD-a59.</title>
        <authorList>
            <person name="Lee S.H."/>
            <person name="Jin H.M."/>
            <person name="Lee H.J."/>
            <person name="Kim J.M."/>
            <person name="Jeon C.O."/>
        </authorList>
    </citation>
    <scope>NUCLEOTIDE SEQUENCE [LARGE SCALE GENOMIC DNA]</scope>
    <source>
        <strain evidence="15 16">BD-a59</strain>
    </source>
</reference>
<gene>
    <name evidence="15" type="ordered locus">DSC_05330</name>
</gene>
<keyword evidence="9 12" id="KW-0949">S-adenosyl-L-methionine</keyword>
<evidence type="ECO:0000313" key="15">
    <source>
        <dbReference type="EMBL" id="AER55717.1"/>
    </source>
</evidence>
<dbReference type="InterPro" id="IPR029026">
    <property type="entry name" value="tRNA_m1G_MTases_N"/>
</dbReference>
<keyword evidence="6 12" id="KW-0698">rRNA processing</keyword>
<comment type="similarity">
    <text evidence="2 12">Belongs to the RNA methyltransferase RsmE family.</text>
</comment>
<dbReference type="Proteomes" id="UP000005870">
    <property type="component" value="Chromosome"/>
</dbReference>
<dbReference type="eggNOG" id="COG1385">
    <property type="taxonomic scope" value="Bacteria"/>
</dbReference>
<dbReference type="Pfam" id="PF04452">
    <property type="entry name" value="Methyltrans_RNA"/>
    <property type="match status" value="1"/>
</dbReference>
<organism evidence="15 16">
    <name type="scientific">Pseudoxanthomonas spadix (strain BD-a59)</name>
    <dbReference type="NCBI Taxonomy" id="1045855"/>
    <lineage>
        <taxon>Bacteria</taxon>
        <taxon>Pseudomonadati</taxon>
        <taxon>Pseudomonadota</taxon>
        <taxon>Gammaproteobacteria</taxon>
        <taxon>Lysobacterales</taxon>
        <taxon>Lysobacteraceae</taxon>
        <taxon>Pseudoxanthomonas</taxon>
    </lineage>
</organism>
<keyword evidence="16" id="KW-1185">Reference proteome</keyword>
<accession>G7UQA5</accession>
<dbReference type="InterPro" id="IPR046886">
    <property type="entry name" value="RsmE_MTase_dom"/>
</dbReference>
<keyword evidence="8 12" id="KW-0808">Transferase</keyword>
<comment type="function">
    <text evidence="10 12">Specifically methylates the N3 position of the uracil ring of uridine 1498 (m3U1498) in 16S rRNA. Acts on the fully assembled 30S ribosomal subunit.</text>
</comment>
<dbReference type="PIRSF" id="PIRSF015601">
    <property type="entry name" value="MTase_slr0722"/>
    <property type="match status" value="1"/>
</dbReference>
<comment type="catalytic activity">
    <reaction evidence="11 12">
        <text>uridine(1498) in 16S rRNA + S-adenosyl-L-methionine = N(3)-methyluridine(1498) in 16S rRNA + S-adenosyl-L-homocysteine + H(+)</text>
        <dbReference type="Rhea" id="RHEA:42920"/>
        <dbReference type="Rhea" id="RHEA-COMP:10283"/>
        <dbReference type="Rhea" id="RHEA-COMP:10284"/>
        <dbReference type="ChEBI" id="CHEBI:15378"/>
        <dbReference type="ChEBI" id="CHEBI:57856"/>
        <dbReference type="ChEBI" id="CHEBI:59789"/>
        <dbReference type="ChEBI" id="CHEBI:65315"/>
        <dbReference type="ChEBI" id="CHEBI:74502"/>
        <dbReference type="EC" id="2.1.1.193"/>
    </reaction>
</comment>
<dbReference type="SUPFAM" id="SSF75217">
    <property type="entry name" value="alpha/beta knot"/>
    <property type="match status" value="1"/>
</dbReference>
<dbReference type="HOGENOM" id="CLU_067442_5_1_6"/>
<dbReference type="SUPFAM" id="SSF88697">
    <property type="entry name" value="PUA domain-like"/>
    <property type="match status" value="1"/>
</dbReference>
<dbReference type="Gene3D" id="2.40.240.20">
    <property type="entry name" value="Hypothetical PUA domain-like, domain 1"/>
    <property type="match status" value="1"/>
</dbReference>
<dbReference type="STRING" id="1045855.DSC_05330"/>
<evidence type="ECO:0000256" key="5">
    <source>
        <dbReference type="ARBA" id="ARBA00022490"/>
    </source>
</evidence>
<dbReference type="PANTHER" id="PTHR30027">
    <property type="entry name" value="RIBOSOMAL RNA SMALL SUBUNIT METHYLTRANSFERASE E"/>
    <property type="match status" value="1"/>
</dbReference>
<evidence type="ECO:0000256" key="2">
    <source>
        <dbReference type="ARBA" id="ARBA00005528"/>
    </source>
</evidence>
<evidence type="ECO:0000313" key="16">
    <source>
        <dbReference type="Proteomes" id="UP000005870"/>
    </source>
</evidence>
<evidence type="ECO:0000256" key="9">
    <source>
        <dbReference type="ARBA" id="ARBA00022691"/>
    </source>
</evidence>
<evidence type="ECO:0000256" key="8">
    <source>
        <dbReference type="ARBA" id="ARBA00022679"/>
    </source>
</evidence>
<dbReference type="GO" id="GO:0070475">
    <property type="term" value="P:rRNA base methylation"/>
    <property type="evidence" value="ECO:0007669"/>
    <property type="project" value="TreeGrafter"/>
</dbReference>
<dbReference type="AlphaFoldDB" id="G7UQA5"/>
<name>G7UQA5_PSEUP</name>
<dbReference type="Pfam" id="PF20260">
    <property type="entry name" value="PUA_4"/>
    <property type="match status" value="1"/>
</dbReference>
<feature type="domain" description="Ribosomal RNA small subunit methyltransferase E PUA-like" evidence="14">
    <location>
        <begin position="42"/>
        <end position="86"/>
    </location>
</feature>
<feature type="domain" description="Ribosomal RNA small subunit methyltransferase E methyltransferase" evidence="13">
    <location>
        <begin position="97"/>
        <end position="260"/>
    </location>
</feature>
<evidence type="ECO:0000256" key="10">
    <source>
        <dbReference type="ARBA" id="ARBA00025699"/>
    </source>
</evidence>
<evidence type="ECO:0000256" key="3">
    <source>
        <dbReference type="ARBA" id="ARBA00012328"/>
    </source>
</evidence>
<dbReference type="Gene3D" id="3.40.1280.10">
    <property type="match status" value="1"/>
</dbReference>
<dbReference type="NCBIfam" id="TIGR00046">
    <property type="entry name" value="RsmE family RNA methyltransferase"/>
    <property type="match status" value="1"/>
</dbReference>
<evidence type="ECO:0000259" key="14">
    <source>
        <dbReference type="Pfam" id="PF20260"/>
    </source>
</evidence>